<dbReference type="InterPro" id="IPR006600">
    <property type="entry name" value="HTH_CenpB_DNA-bd_dom"/>
</dbReference>
<dbReference type="PANTHER" id="PTHR19303">
    <property type="entry name" value="TRANSPOSON"/>
    <property type="match status" value="1"/>
</dbReference>
<evidence type="ECO:0000256" key="2">
    <source>
        <dbReference type="ARBA" id="ARBA00023242"/>
    </source>
</evidence>
<keyword evidence="2" id="KW-0539">Nucleus</keyword>
<dbReference type="SUPFAM" id="SSF46689">
    <property type="entry name" value="Homeodomain-like"/>
    <property type="match status" value="2"/>
</dbReference>
<dbReference type="InterPro" id="IPR050863">
    <property type="entry name" value="CenT-Element_Derived"/>
</dbReference>
<feature type="region of interest" description="Disordered" evidence="3">
    <location>
        <begin position="90"/>
        <end position="192"/>
    </location>
</feature>
<evidence type="ECO:0000313" key="6">
    <source>
        <dbReference type="Proteomes" id="UP000308197"/>
    </source>
</evidence>
<dbReference type="SMART" id="SM00674">
    <property type="entry name" value="CENPB"/>
    <property type="match status" value="1"/>
</dbReference>
<gene>
    <name evidence="5" type="ORF">K466DRAFT_135329</name>
</gene>
<dbReference type="InterPro" id="IPR009057">
    <property type="entry name" value="Homeodomain-like_sf"/>
</dbReference>
<accession>A0A5C3PE39</accession>
<feature type="compositionally biased region" description="Basic and acidic residues" evidence="3">
    <location>
        <begin position="129"/>
        <end position="140"/>
    </location>
</feature>
<feature type="region of interest" description="Disordered" evidence="3">
    <location>
        <begin position="1"/>
        <end position="56"/>
    </location>
</feature>
<protein>
    <submittedName>
        <fullName evidence="5">CenpB-DNA-bind-domain-containing protein</fullName>
    </submittedName>
</protein>
<dbReference type="AlphaFoldDB" id="A0A5C3PE39"/>
<dbReference type="Pfam" id="PF04218">
    <property type="entry name" value="CENP-B_N"/>
    <property type="match status" value="1"/>
</dbReference>
<dbReference type="Proteomes" id="UP000308197">
    <property type="component" value="Unassembled WGS sequence"/>
</dbReference>
<evidence type="ECO:0000256" key="1">
    <source>
        <dbReference type="ARBA" id="ARBA00023125"/>
    </source>
</evidence>
<name>A0A5C3PE39_9APHY</name>
<organism evidence="5 6">
    <name type="scientific">Polyporus arcularius HHB13444</name>
    <dbReference type="NCBI Taxonomy" id="1314778"/>
    <lineage>
        <taxon>Eukaryota</taxon>
        <taxon>Fungi</taxon>
        <taxon>Dikarya</taxon>
        <taxon>Basidiomycota</taxon>
        <taxon>Agaricomycotina</taxon>
        <taxon>Agaricomycetes</taxon>
        <taxon>Polyporales</taxon>
        <taxon>Polyporaceae</taxon>
        <taxon>Polyporus</taxon>
    </lineage>
</organism>
<reference evidence="5 6" key="1">
    <citation type="journal article" date="2019" name="Nat. Ecol. Evol.">
        <title>Megaphylogeny resolves global patterns of mushroom evolution.</title>
        <authorList>
            <person name="Varga T."/>
            <person name="Krizsan K."/>
            <person name="Foldi C."/>
            <person name="Dima B."/>
            <person name="Sanchez-Garcia M."/>
            <person name="Sanchez-Ramirez S."/>
            <person name="Szollosi G.J."/>
            <person name="Szarkandi J.G."/>
            <person name="Papp V."/>
            <person name="Albert L."/>
            <person name="Andreopoulos W."/>
            <person name="Angelini C."/>
            <person name="Antonin V."/>
            <person name="Barry K.W."/>
            <person name="Bougher N.L."/>
            <person name="Buchanan P."/>
            <person name="Buyck B."/>
            <person name="Bense V."/>
            <person name="Catcheside P."/>
            <person name="Chovatia M."/>
            <person name="Cooper J."/>
            <person name="Damon W."/>
            <person name="Desjardin D."/>
            <person name="Finy P."/>
            <person name="Geml J."/>
            <person name="Haridas S."/>
            <person name="Hughes K."/>
            <person name="Justo A."/>
            <person name="Karasinski D."/>
            <person name="Kautmanova I."/>
            <person name="Kiss B."/>
            <person name="Kocsube S."/>
            <person name="Kotiranta H."/>
            <person name="LaButti K.M."/>
            <person name="Lechner B.E."/>
            <person name="Liimatainen K."/>
            <person name="Lipzen A."/>
            <person name="Lukacs Z."/>
            <person name="Mihaltcheva S."/>
            <person name="Morgado L.N."/>
            <person name="Niskanen T."/>
            <person name="Noordeloos M.E."/>
            <person name="Ohm R.A."/>
            <person name="Ortiz-Santana B."/>
            <person name="Ovrebo C."/>
            <person name="Racz N."/>
            <person name="Riley R."/>
            <person name="Savchenko A."/>
            <person name="Shiryaev A."/>
            <person name="Soop K."/>
            <person name="Spirin V."/>
            <person name="Szebenyi C."/>
            <person name="Tomsovsky M."/>
            <person name="Tulloss R.E."/>
            <person name="Uehling J."/>
            <person name="Grigoriev I.V."/>
            <person name="Vagvolgyi C."/>
            <person name="Papp T."/>
            <person name="Martin F.M."/>
            <person name="Miettinen O."/>
            <person name="Hibbett D.S."/>
            <person name="Nagy L.G."/>
        </authorList>
    </citation>
    <scope>NUCLEOTIDE SEQUENCE [LARGE SCALE GENOMIC DNA]</scope>
    <source>
        <strain evidence="5 6">HHB13444</strain>
    </source>
</reference>
<dbReference type="GO" id="GO:0003677">
    <property type="term" value="F:DNA binding"/>
    <property type="evidence" value="ECO:0007669"/>
    <property type="project" value="UniProtKB-KW"/>
</dbReference>
<dbReference type="EMBL" id="ML211179">
    <property type="protein sequence ID" value="TFK86868.1"/>
    <property type="molecule type" value="Genomic_DNA"/>
</dbReference>
<proteinExistence type="predicted"/>
<dbReference type="PROSITE" id="PS51253">
    <property type="entry name" value="HTH_CENPB"/>
    <property type="match status" value="1"/>
</dbReference>
<evidence type="ECO:0000259" key="4">
    <source>
        <dbReference type="PROSITE" id="PS51253"/>
    </source>
</evidence>
<evidence type="ECO:0000256" key="3">
    <source>
        <dbReference type="SAM" id="MobiDB-lite"/>
    </source>
</evidence>
<dbReference type="Pfam" id="PF03221">
    <property type="entry name" value="HTH_Tnp_Tc5"/>
    <property type="match status" value="1"/>
</dbReference>
<sequence>MDAAQHYSVSGLVYHPHPPHPISDAVPPHPPYPQDMSWRPAQHSPSHPHPSVHPNAAHDMQHVMPQDHVPMYAHPPQSYLPRHVHDSLASHASTSAIDPGPDSHVMSFESHQIDSSIGPDRGLPRRRIRMSERVQSHGELPEYATISNPYNHPQNSPFVHQHQQGSRPQTPAHPSVYQLSDPTTGQPCMSTPDAYQHRLESISPASEWRIFPAHSSRSTSGSTASGASASSNPRSASPALSVASAITSVSSSASAPNSLVSLPTTSFVAQGTPGRKEPSKKKRLWNTDRRDICRYAEANPGVKQEDIAVHFGVERSTVSKILKHKARWLSVSSDEKVLVAKLRPSKFPTLERHLEDWVKLASKTGKTLTDSVLRQKAREIGDEMGYTTEKFKASSGWLENFKHRHGIRRGVWHNDGTLEAKYRAYASDFMPPNPGPWLQRPEVGFGRAPSPAPIELSSHVEQDMGIESEDDEQQGGDMSTNAQAMDPAITLSPAWPQTEQQPAAHDDVLTIAEERYSPERPHQLEYPQPEEPEPSQHPAMMSAMPVAVPLDGDESNGQQVFVTPVMPEFVPEHGIPTLQQAEHALDKFITYVAQDEKLLGVDEVNFLMRLKHKVFGKVAGVEYDLPYGRVPLKS</sequence>
<evidence type="ECO:0000313" key="5">
    <source>
        <dbReference type="EMBL" id="TFK86868.1"/>
    </source>
</evidence>
<dbReference type="InterPro" id="IPR007889">
    <property type="entry name" value="HTH_Psq"/>
</dbReference>
<keyword evidence="6" id="KW-1185">Reference proteome</keyword>
<feature type="compositionally biased region" description="Polar residues" evidence="3">
    <location>
        <begin position="177"/>
        <end position="189"/>
    </location>
</feature>
<feature type="compositionally biased region" description="Polar residues" evidence="3">
    <location>
        <begin position="145"/>
        <end position="169"/>
    </location>
</feature>
<feature type="region of interest" description="Disordered" evidence="3">
    <location>
        <begin position="214"/>
        <end position="236"/>
    </location>
</feature>
<feature type="domain" description="HTH CENPB-type" evidence="4">
    <location>
        <begin position="338"/>
        <end position="411"/>
    </location>
</feature>
<feature type="compositionally biased region" description="Low complexity" evidence="3">
    <location>
        <begin position="215"/>
        <end position="236"/>
    </location>
</feature>
<dbReference type="PANTHER" id="PTHR19303:SF70">
    <property type="entry name" value="HTH CENPB-TYPE DOMAIN-CONTAINING PROTEIN"/>
    <property type="match status" value="1"/>
</dbReference>
<dbReference type="InParanoid" id="A0A5C3PE39"/>
<dbReference type="GO" id="GO:0005634">
    <property type="term" value="C:nucleus"/>
    <property type="evidence" value="ECO:0007669"/>
    <property type="project" value="TreeGrafter"/>
</dbReference>
<dbReference type="Gene3D" id="1.10.10.60">
    <property type="entry name" value="Homeodomain-like"/>
    <property type="match status" value="2"/>
</dbReference>
<keyword evidence="1" id="KW-0238">DNA-binding</keyword>